<sequence>MLPRSPTLATTMMICLTILALFCQLVLGQAAPPNGESIAHPHPPPPLHKGNDTQTHLVCTVFGVCEPCPEEDLDKPICQPFGNRRLMHCQNITASGPLPEHNSPFDHTQHPEGEALAWESCGRIVPQERADFFEFIGCNVLFAAISLVVLFARSKRLQAMQARQLAARIGLVRGNGGGRR</sequence>
<dbReference type="AlphaFoldDB" id="A0A5C3M8I3"/>
<feature type="chain" id="PRO_5023024999" evidence="2">
    <location>
        <begin position="31"/>
        <end position="180"/>
    </location>
</feature>
<evidence type="ECO:0000313" key="4">
    <source>
        <dbReference type="Proteomes" id="UP000308652"/>
    </source>
</evidence>
<proteinExistence type="predicted"/>
<keyword evidence="1" id="KW-0472">Membrane</keyword>
<evidence type="ECO:0000256" key="2">
    <source>
        <dbReference type="SAM" id="SignalP"/>
    </source>
</evidence>
<organism evidence="3 4">
    <name type="scientific">Crucibulum laeve</name>
    <dbReference type="NCBI Taxonomy" id="68775"/>
    <lineage>
        <taxon>Eukaryota</taxon>
        <taxon>Fungi</taxon>
        <taxon>Dikarya</taxon>
        <taxon>Basidiomycota</taxon>
        <taxon>Agaricomycotina</taxon>
        <taxon>Agaricomycetes</taxon>
        <taxon>Agaricomycetidae</taxon>
        <taxon>Agaricales</taxon>
        <taxon>Agaricineae</taxon>
        <taxon>Nidulariaceae</taxon>
        <taxon>Crucibulum</taxon>
    </lineage>
</organism>
<reference evidence="3 4" key="1">
    <citation type="journal article" date="2019" name="Nat. Ecol. Evol.">
        <title>Megaphylogeny resolves global patterns of mushroom evolution.</title>
        <authorList>
            <person name="Varga T."/>
            <person name="Krizsan K."/>
            <person name="Foldi C."/>
            <person name="Dima B."/>
            <person name="Sanchez-Garcia M."/>
            <person name="Sanchez-Ramirez S."/>
            <person name="Szollosi G.J."/>
            <person name="Szarkandi J.G."/>
            <person name="Papp V."/>
            <person name="Albert L."/>
            <person name="Andreopoulos W."/>
            <person name="Angelini C."/>
            <person name="Antonin V."/>
            <person name="Barry K.W."/>
            <person name="Bougher N.L."/>
            <person name="Buchanan P."/>
            <person name="Buyck B."/>
            <person name="Bense V."/>
            <person name="Catcheside P."/>
            <person name="Chovatia M."/>
            <person name="Cooper J."/>
            <person name="Damon W."/>
            <person name="Desjardin D."/>
            <person name="Finy P."/>
            <person name="Geml J."/>
            <person name="Haridas S."/>
            <person name="Hughes K."/>
            <person name="Justo A."/>
            <person name="Karasinski D."/>
            <person name="Kautmanova I."/>
            <person name="Kiss B."/>
            <person name="Kocsube S."/>
            <person name="Kotiranta H."/>
            <person name="LaButti K.M."/>
            <person name="Lechner B.E."/>
            <person name="Liimatainen K."/>
            <person name="Lipzen A."/>
            <person name="Lukacs Z."/>
            <person name="Mihaltcheva S."/>
            <person name="Morgado L.N."/>
            <person name="Niskanen T."/>
            <person name="Noordeloos M.E."/>
            <person name="Ohm R.A."/>
            <person name="Ortiz-Santana B."/>
            <person name="Ovrebo C."/>
            <person name="Racz N."/>
            <person name="Riley R."/>
            <person name="Savchenko A."/>
            <person name="Shiryaev A."/>
            <person name="Soop K."/>
            <person name="Spirin V."/>
            <person name="Szebenyi C."/>
            <person name="Tomsovsky M."/>
            <person name="Tulloss R.E."/>
            <person name="Uehling J."/>
            <person name="Grigoriev I.V."/>
            <person name="Vagvolgyi C."/>
            <person name="Papp T."/>
            <person name="Martin F.M."/>
            <person name="Miettinen O."/>
            <person name="Hibbett D.S."/>
            <person name="Nagy L.G."/>
        </authorList>
    </citation>
    <scope>NUCLEOTIDE SEQUENCE [LARGE SCALE GENOMIC DNA]</scope>
    <source>
        <strain evidence="3 4">CBS 166.37</strain>
    </source>
</reference>
<evidence type="ECO:0000256" key="1">
    <source>
        <dbReference type="SAM" id="Phobius"/>
    </source>
</evidence>
<feature type="signal peptide" evidence="2">
    <location>
        <begin position="1"/>
        <end position="30"/>
    </location>
</feature>
<protein>
    <submittedName>
        <fullName evidence="3">Uncharacterized protein</fullName>
    </submittedName>
</protein>
<keyword evidence="1" id="KW-0812">Transmembrane</keyword>
<evidence type="ECO:0000313" key="3">
    <source>
        <dbReference type="EMBL" id="TFK41642.1"/>
    </source>
</evidence>
<keyword evidence="2" id="KW-0732">Signal</keyword>
<accession>A0A5C3M8I3</accession>
<name>A0A5C3M8I3_9AGAR</name>
<dbReference type="Proteomes" id="UP000308652">
    <property type="component" value="Unassembled WGS sequence"/>
</dbReference>
<gene>
    <name evidence="3" type="ORF">BDQ12DRAFT_391767</name>
</gene>
<dbReference type="OrthoDB" id="2525787at2759"/>
<feature type="transmembrane region" description="Helical" evidence="1">
    <location>
        <begin position="132"/>
        <end position="152"/>
    </location>
</feature>
<keyword evidence="1" id="KW-1133">Transmembrane helix</keyword>
<dbReference type="EMBL" id="ML213594">
    <property type="protein sequence ID" value="TFK41642.1"/>
    <property type="molecule type" value="Genomic_DNA"/>
</dbReference>
<keyword evidence="4" id="KW-1185">Reference proteome</keyword>